<dbReference type="InterPro" id="IPR003442">
    <property type="entry name" value="T6A_TsaE"/>
</dbReference>
<evidence type="ECO:0000256" key="2">
    <source>
        <dbReference type="ARBA" id="ARBA00007599"/>
    </source>
</evidence>
<keyword evidence="12" id="KW-1185">Reference proteome</keyword>
<keyword evidence="4" id="KW-0963">Cytoplasm</keyword>
<dbReference type="SUPFAM" id="SSF52540">
    <property type="entry name" value="P-loop containing nucleoside triphosphate hydrolases"/>
    <property type="match status" value="1"/>
</dbReference>
<keyword evidence="7" id="KW-0547">Nucleotide-binding</keyword>
<protein>
    <recommendedName>
        <fullName evidence="3">tRNA threonylcarbamoyladenosine biosynthesis protein TsaE</fullName>
    </recommendedName>
    <alternativeName>
        <fullName evidence="10">t(6)A37 threonylcarbamoyladenosine biosynthesis protein TsaE</fullName>
    </alternativeName>
</protein>
<dbReference type="GO" id="GO:0005524">
    <property type="term" value="F:ATP binding"/>
    <property type="evidence" value="ECO:0007669"/>
    <property type="project" value="UniProtKB-KW"/>
</dbReference>
<evidence type="ECO:0000256" key="7">
    <source>
        <dbReference type="ARBA" id="ARBA00022741"/>
    </source>
</evidence>
<dbReference type="GO" id="GO:0005737">
    <property type="term" value="C:cytoplasm"/>
    <property type="evidence" value="ECO:0007669"/>
    <property type="project" value="UniProtKB-SubCell"/>
</dbReference>
<dbReference type="RefSeq" id="WP_114983227.1">
    <property type="nucleotide sequence ID" value="NZ_CP027806.1"/>
</dbReference>
<gene>
    <name evidence="11" type="ORF">CYPRO_0614</name>
</gene>
<accession>A0A345UHE7</accession>
<dbReference type="Proteomes" id="UP000254808">
    <property type="component" value="Chromosome"/>
</dbReference>
<evidence type="ECO:0000256" key="6">
    <source>
        <dbReference type="ARBA" id="ARBA00022723"/>
    </source>
</evidence>
<organism evidence="11 12">
    <name type="scientific">Cyclonatronum proteinivorum</name>
    <dbReference type="NCBI Taxonomy" id="1457365"/>
    <lineage>
        <taxon>Bacteria</taxon>
        <taxon>Pseudomonadati</taxon>
        <taxon>Balneolota</taxon>
        <taxon>Balneolia</taxon>
        <taxon>Balneolales</taxon>
        <taxon>Cyclonatronaceae</taxon>
        <taxon>Cyclonatronum</taxon>
    </lineage>
</organism>
<dbReference type="PANTHER" id="PTHR33540">
    <property type="entry name" value="TRNA THREONYLCARBAMOYLADENOSINE BIOSYNTHESIS PROTEIN TSAE"/>
    <property type="match status" value="1"/>
</dbReference>
<keyword evidence="8" id="KW-0067">ATP-binding</keyword>
<dbReference type="GO" id="GO:0046872">
    <property type="term" value="F:metal ion binding"/>
    <property type="evidence" value="ECO:0007669"/>
    <property type="project" value="UniProtKB-KW"/>
</dbReference>
<keyword evidence="9" id="KW-0460">Magnesium</keyword>
<evidence type="ECO:0000256" key="10">
    <source>
        <dbReference type="ARBA" id="ARBA00032441"/>
    </source>
</evidence>
<evidence type="ECO:0000313" key="11">
    <source>
        <dbReference type="EMBL" id="AXI99898.1"/>
    </source>
</evidence>
<proteinExistence type="inferred from homology"/>
<evidence type="ECO:0000256" key="8">
    <source>
        <dbReference type="ARBA" id="ARBA00022840"/>
    </source>
</evidence>
<evidence type="ECO:0000256" key="9">
    <source>
        <dbReference type="ARBA" id="ARBA00022842"/>
    </source>
</evidence>
<evidence type="ECO:0000256" key="4">
    <source>
        <dbReference type="ARBA" id="ARBA00022490"/>
    </source>
</evidence>
<name>A0A345UHE7_9BACT</name>
<dbReference type="InterPro" id="IPR027417">
    <property type="entry name" value="P-loop_NTPase"/>
</dbReference>
<dbReference type="Gene3D" id="3.40.50.300">
    <property type="entry name" value="P-loop containing nucleotide triphosphate hydrolases"/>
    <property type="match status" value="1"/>
</dbReference>
<keyword evidence="5" id="KW-0819">tRNA processing</keyword>
<dbReference type="Pfam" id="PF02367">
    <property type="entry name" value="TsaE"/>
    <property type="match status" value="1"/>
</dbReference>
<keyword evidence="6" id="KW-0479">Metal-binding</keyword>
<evidence type="ECO:0000256" key="1">
    <source>
        <dbReference type="ARBA" id="ARBA00004496"/>
    </source>
</evidence>
<comment type="similarity">
    <text evidence="2">Belongs to the TsaE family.</text>
</comment>
<evidence type="ECO:0000313" key="12">
    <source>
        <dbReference type="Proteomes" id="UP000254808"/>
    </source>
</evidence>
<reference evidence="11 12" key="1">
    <citation type="submission" date="2018-03" db="EMBL/GenBank/DDBJ databases">
        <title>Phenotypic and genomic properties of Cyclonatronum proteinivorum gen. nov., sp. nov., a haloalkaliphilic bacteroidete from soda lakes possessing Na+-translocating rhodopsin.</title>
        <authorList>
            <person name="Toshchakov S.V."/>
            <person name="Korzhenkov A."/>
            <person name="Samarov N.I."/>
            <person name="Kublanov I.V."/>
            <person name="Muntyan M.S."/>
            <person name="Sorokin D.Y."/>
        </authorList>
    </citation>
    <scope>NUCLEOTIDE SEQUENCE [LARGE SCALE GENOMIC DNA]</scope>
    <source>
        <strain evidence="11 12">Omega</strain>
    </source>
</reference>
<dbReference type="EMBL" id="CP027806">
    <property type="protein sequence ID" value="AXI99898.1"/>
    <property type="molecule type" value="Genomic_DNA"/>
</dbReference>
<dbReference type="KEGG" id="cprv:CYPRO_0614"/>
<dbReference type="OrthoDB" id="9815896at2"/>
<comment type="subcellular location">
    <subcellularLocation>
        <location evidence="1">Cytoplasm</location>
    </subcellularLocation>
</comment>
<dbReference type="PANTHER" id="PTHR33540:SF2">
    <property type="entry name" value="TRNA THREONYLCARBAMOYLADENOSINE BIOSYNTHESIS PROTEIN TSAE"/>
    <property type="match status" value="1"/>
</dbReference>
<sequence>MKNEIYTSSSPEETLSLGAKLALKAASGDVICLYGDLGAGKTHFVKGFASALGIPPAEVDSPTFVLIQEYEGSLPLYHFDAYRIESLDEARRLGMEEYFYGDGICLIEWPGRIAGILPDTRTEVHFTHTGPNERRVQVLHKY</sequence>
<dbReference type="NCBIfam" id="TIGR00150">
    <property type="entry name" value="T6A_YjeE"/>
    <property type="match status" value="1"/>
</dbReference>
<evidence type="ECO:0000256" key="3">
    <source>
        <dbReference type="ARBA" id="ARBA00019010"/>
    </source>
</evidence>
<dbReference type="GO" id="GO:0002949">
    <property type="term" value="P:tRNA threonylcarbamoyladenosine modification"/>
    <property type="evidence" value="ECO:0007669"/>
    <property type="project" value="InterPro"/>
</dbReference>
<evidence type="ECO:0000256" key="5">
    <source>
        <dbReference type="ARBA" id="ARBA00022694"/>
    </source>
</evidence>
<dbReference type="AlphaFoldDB" id="A0A345UHE7"/>